<dbReference type="AlphaFoldDB" id="A0A4D5RCF3"/>
<reference evidence="2" key="1">
    <citation type="submission" date="2019-04" db="EMBL/GenBank/DDBJ databases">
        <title>An insight into the mialome of Ixodes scapularis.</title>
        <authorList>
            <person name="Ribeiro J.M."/>
            <person name="Mather T.N."/>
            <person name="Karim S."/>
        </authorList>
    </citation>
    <scope>NUCLEOTIDE SEQUENCE</scope>
</reference>
<name>A0A4D5RCF3_IXOSC</name>
<organism evidence="2">
    <name type="scientific">Ixodes scapularis</name>
    <name type="common">Black-legged tick</name>
    <name type="synonym">Deer tick</name>
    <dbReference type="NCBI Taxonomy" id="6945"/>
    <lineage>
        <taxon>Eukaryota</taxon>
        <taxon>Metazoa</taxon>
        <taxon>Ecdysozoa</taxon>
        <taxon>Arthropoda</taxon>
        <taxon>Chelicerata</taxon>
        <taxon>Arachnida</taxon>
        <taxon>Acari</taxon>
        <taxon>Parasitiformes</taxon>
        <taxon>Ixodida</taxon>
        <taxon>Ixodoidea</taxon>
        <taxon>Ixodidae</taxon>
        <taxon>Ixodinae</taxon>
        <taxon>Ixodes</taxon>
    </lineage>
</organism>
<protein>
    <submittedName>
        <fullName evidence="2">Putative secreted protein</fullName>
    </submittedName>
</protein>
<feature type="chain" id="PRO_5020026830" evidence="1">
    <location>
        <begin position="29"/>
        <end position="88"/>
    </location>
</feature>
<keyword evidence="1" id="KW-0732">Signal</keyword>
<dbReference type="EMBL" id="GHJT01000807">
    <property type="protein sequence ID" value="MOY34778.1"/>
    <property type="molecule type" value="Transcribed_RNA"/>
</dbReference>
<accession>A0A4D5RCF3</accession>
<evidence type="ECO:0000313" key="2">
    <source>
        <dbReference type="EMBL" id="MOY34778.1"/>
    </source>
</evidence>
<feature type="signal peptide" evidence="1">
    <location>
        <begin position="1"/>
        <end position="28"/>
    </location>
</feature>
<evidence type="ECO:0000256" key="1">
    <source>
        <dbReference type="SAM" id="SignalP"/>
    </source>
</evidence>
<proteinExistence type="predicted"/>
<sequence>MARGHHSISCLGRLPVIYLFVLPQCMHACIEISTNLCAHAPDKNKKQNFCVRSCSDPSKVFNGFTMVNRMPFHRSTFQKMGMFYRSTV</sequence>